<dbReference type="Proteomes" id="UP001164250">
    <property type="component" value="Chromosome 12"/>
</dbReference>
<proteinExistence type="predicted"/>
<reference evidence="2" key="1">
    <citation type="journal article" date="2023" name="G3 (Bethesda)">
        <title>Genome assembly and association tests identify interacting loci associated with vigor, precocity, and sex in interspecific pistachio rootstocks.</title>
        <authorList>
            <person name="Palmer W."/>
            <person name="Jacygrad E."/>
            <person name="Sagayaradj S."/>
            <person name="Cavanaugh K."/>
            <person name="Han R."/>
            <person name="Bertier L."/>
            <person name="Beede B."/>
            <person name="Kafkas S."/>
            <person name="Golino D."/>
            <person name="Preece J."/>
            <person name="Michelmore R."/>
        </authorList>
    </citation>
    <scope>NUCLEOTIDE SEQUENCE [LARGE SCALE GENOMIC DNA]</scope>
</reference>
<dbReference type="EMBL" id="CM047908">
    <property type="protein sequence ID" value="KAJ0082176.1"/>
    <property type="molecule type" value="Genomic_DNA"/>
</dbReference>
<sequence length="890" mass="99884">MVDFSSIPSHFWLSLNLTLVAVNDRGSSLPNILVLCNNLLDPRVICNSSQQISVQIELDNVTCLLTFVYAFTNPYTRRQQTLSDLSLNCGPWMVIGDFNSVLGSHEKKGGCPPLQLACSDFKQMSDFCNLIHLHTIGAPYTWSNGWRTRGHIELRLDRSLCNPEWLDKWSQTSCHTLPRLVSDHKPLLFSFYCIANKDMFGGPKPFRFQSMWIEHGSFQDVVSSSWKNTIVAGCPMYIVLASLKACLRTWNKTVFGDVHSKVEKARNSLAQVQLSISEMGYTPAIYEEEIKAKQCLMEALQFENTYWREKSPVSWLKDGDKCSKFFHTYAKFKRAKAFIHALSIDDVLVDDKQTIADHVVQYYQELYSSTSSCIPSAEMSNIIPSLVTENDNNFLTAIPTDEEIKSCVFSMDPGSALGLDGFNVAFYQSCWHIVGDDVCRGVRQFFQSSWLYPNMNSNFIIIADRLASVASRIVSPNQHAFIKGRNLADCVALVSEGVHFMDKKAHGGNVGLKLDVTKAFDTMSWDLILSVLGHFGFCETFVSWVKTILESARLSVLINGSPHGFFGCSRGVRQGDPLSPILFCIAEDFLSRGLAKLFSEKKISTITTPRNCSAPSHVLFSDDILIFCRADARSLNNLNTFLGHYAAASGEVDKSKCVTIAWSKVCKPKVAGRLGLRDPKQLNNAAVLKFSWDSLKSNTDWGSLFRSRFKVTSFQFSTAYMKSAIWPGIKEALPIIFLHCRWIVGNGKMVNFWLDRWVLNPIASVLDISSIQTHLKADIKSLALPILPYDDSLIWEPSKDGTLSFGDCFALFDELSSPSQGIQFIWKSFIPPKLSTLAWRIFHLKLPTDDALRKRGFYLTSACLLCSIVKKLWIMFFSIALLLSVVGVGS</sequence>
<accession>A0ACC1A6Y0</accession>
<organism evidence="1 2">
    <name type="scientific">Pistacia atlantica</name>
    <dbReference type="NCBI Taxonomy" id="434234"/>
    <lineage>
        <taxon>Eukaryota</taxon>
        <taxon>Viridiplantae</taxon>
        <taxon>Streptophyta</taxon>
        <taxon>Embryophyta</taxon>
        <taxon>Tracheophyta</taxon>
        <taxon>Spermatophyta</taxon>
        <taxon>Magnoliopsida</taxon>
        <taxon>eudicotyledons</taxon>
        <taxon>Gunneridae</taxon>
        <taxon>Pentapetalae</taxon>
        <taxon>rosids</taxon>
        <taxon>malvids</taxon>
        <taxon>Sapindales</taxon>
        <taxon>Anacardiaceae</taxon>
        <taxon>Pistacia</taxon>
    </lineage>
</organism>
<evidence type="ECO:0000313" key="2">
    <source>
        <dbReference type="Proteomes" id="UP001164250"/>
    </source>
</evidence>
<gene>
    <name evidence="1" type="ORF">Patl1_11126</name>
</gene>
<evidence type="ECO:0000313" key="1">
    <source>
        <dbReference type="EMBL" id="KAJ0082176.1"/>
    </source>
</evidence>
<protein>
    <submittedName>
        <fullName evidence="1">Uncharacterized protein</fullName>
    </submittedName>
</protein>
<name>A0ACC1A6Y0_9ROSI</name>
<keyword evidence="2" id="KW-1185">Reference proteome</keyword>
<comment type="caution">
    <text evidence="1">The sequence shown here is derived from an EMBL/GenBank/DDBJ whole genome shotgun (WGS) entry which is preliminary data.</text>
</comment>